<dbReference type="Proteomes" id="UP000241360">
    <property type="component" value="Segment"/>
</dbReference>
<gene>
    <name evidence="2" type="ORF">SEA_BING_9</name>
</gene>
<evidence type="ECO:0000256" key="1">
    <source>
        <dbReference type="SAM" id="MobiDB-lite"/>
    </source>
</evidence>
<dbReference type="InterPro" id="IPR055635">
    <property type="entry name" value="DUF7211"/>
</dbReference>
<proteinExistence type="predicted"/>
<protein>
    <submittedName>
        <fullName evidence="2">Uncharacterized protein</fullName>
    </submittedName>
</protein>
<name>A0A2L1IW65_9CAUD</name>
<evidence type="ECO:0000313" key="3">
    <source>
        <dbReference type="Proteomes" id="UP000241360"/>
    </source>
</evidence>
<dbReference type="Pfam" id="PF23847">
    <property type="entry name" value="DUF7211"/>
    <property type="match status" value="1"/>
</dbReference>
<accession>A0A2L1IW65</accession>
<organism evidence="2 3">
    <name type="scientific">Streptomyces phage Bing</name>
    <dbReference type="NCBI Taxonomy" id="2079427"/>
    <lineage>
        <taxon>Viruses</taxon>
        <taxon>Duplodnaviria</taxon>
        <taxon>Heunggongvirae</taxon>
        <taxon>Uroviricota</taxon>
        <taxon>Caudoviricetes</taxon>
        <taxon>Bingvirus</taxon>
        <taxon>Bingvirus bing</taxon>
    </lineage>
</organism>
<dbReference type="OrthoDB" id="22275at10239"/>
<feature type="region of interest" description="Disordered" evidence="1">
    <location>
        <begin position="104"/>
        <end position="140"/>
    </location>
</feature>
<reference evidence="3" key="1">
    <citation type="submission" date="2018-01" db="EMBL/GenBank/DDBJ databases">
        <authorList>
            <person name="Wardenburg K.E."/>
            <person name="Rana S."/>
            <person name="Felix E."/>
            <person name="Puentes R.J."/>
            <person name="Shaffer C.D."/>
            <person name="Weston-Hafer K.A."/>
            <person name="Russell D.A."/>
            <person name="Pope W.H."/>
            <person name="Jacobs-Sera D."/>
            <person name="Hendrix R.W."/>
            <person name="Hatfull G.F."/>
        </authorList>
    </citation>
    <scope>NUCLEOTIDE SEQUENCE [LARGE SCALE GENOMIC DNA]</scope>
</reference>
<sequence length="140" mass="15641">MSELVHYGVKGMKWGVRKARDDSPNAGYTKGQRQIDKRDFGKRGVKRINRRMNKGQTRTRARKAERRRDSLQYYGAVGAVATYRYMKVAGPVLSQMVAQRAETKRGQAAAAAAMGLPRKASTGPSYSKQKRNGVYNISSL</sequence>
<evidence type="ECO:0000313" key="2">
    <source>
        <dbReference type="EMBL" id="AVD99431.1"/>
    </source>
</evidence>
<keyword evidence="3" id="KW-1185">Reference proteome</keyword>
<dbReference type="EMBL" id="MG757154">
    <property type="protein sequence ID" value="AVD99431.1"/>
    <property type="molecule type" value="Genomic_DNA"/>
</dbReference>